<sequence>MFAALWLLAALVGCQHFCIISSDLVIGDPSDISQLESNFNPSKHFATLQQQVPGIPLSVLLYRFPLFGDLKLLFANPQRPRTTTTMPSDLAIGDASSMSELPRNFAKLFATFQKQMAELFLHRVPAFGRKKLPFVAPTRNRAPIVRTTSTTPKP</sequence>
<evidence type="ECO:0000313" key="2">
    <source>
        <dbReference type="EMBL" id="GBN04496.1"/>
    </source>
</evidence>
<comment type="caution">
    <text evidence="2">The sequence shown here is derived from an EMBL/GenBank/DDBJ whole genome shotgun (WGS) entry which is preliminary data.</text>
</comment>
<proteinExistence type="predicted"/>
<protein>
    <submittedName>
        <fullName evidence="2">Uncharacterized protein</fullName>
    </submittedName>
</protein>
<evidence type="ECO:0000256" key="1">
    <source>
        <dbReference type="SAM" id="SignalP"/>
    </source>
</evidence>
<keyword evidence="3" id="KW-1185">Reference proteome</keyword>
<gene>
    <name evidence="2" type="ORF">AVEN_74060_1</name>
</gene>
<keyword evidence="1" id="KW-0732">Signal</keyword>
<dbReference type="Proteomes" id="UP000499080">
    <property type="component" value="Unassembled WGS sequence"/>
</dbReference>
<accession>A0A4Y2KT24</accession>
<evidence type="ECO:0000313" key="3">
    <source>
        <dbReference type="Proteomes" id="UP000499080"/>
    </source>
</evidence>
<feature type="chain" id="PRO_5021409319" evidence="1">
    <location>
        <begin position="17"/>
        <end position="154"/>
    </location>
</feature>
<name>A0A4Y2KT24_ARAVE</name>
<reference evidence="2 3" key="1">
    <citation type="journal article" date="2019" name="Sci. Rep.">
        <title>Orb-weaving spider Araneus ventricosus genome elucidates the spidroin gene catalogue.</title>
        <authorList>
            <person name="Kono N."/>
            <person name="Nakamura H."/>
            <person name="Ohtoshi R."/>
            <person name="Moran D.A.P."/>
            <person name="Shinohara A."/>
            <person name="Yoshida Y."/>
            <person name="Fujiwara M."/>
            <person name="Mori M."/>
            <person name="Tomita M."/>
            <person name="Arakawa K."/>
        </authorList>
    </citation>
    <scope>NUCLEOTIDE SEQUENCE [LARGE SCALE GENOMIC DNA]</scope>
</reference>
<dbReference type="AlphaFoldDB" id="A0A4Y2KT24"/>
<feature type="signal peptide" evidence="1">
    <location>
        <begin position="1"/>
        <end position="16"/>
    </location>
</feature>
<organism evidence="2 3">
    <name type="scientific">Araneus ventricosus</name>
    <name type="common">Orbweaver spider</name>
    <name type="synonym">Epeira ventricosa</name>
    <dbReference type="NCBI Taxonomy" id="182803"/>
    <lineage>
        <taxon>Eukaryota</taxon>
        <taxon>Metazoa</taxon>
        <taxon>Ecdysozoa</taxon>
        <taxon>Arthropoda</taxon>
        <taxon>Chelicerata</taxon>
        <taxon>Arachnida</taxon>
        <taxon>Araneae</taxon>
        <taxon>Araneomorphae</taxon>
        <taxon>Entelegynae</taxon>
        <taxon>Araneoidea</taxon>
        <taxon>Araneidae</taxon>
        <taxon>Araneus</taxon>
    </lineage>
</organism>
<dbReference type="EMBL" id="BGPR01004889">
    <property type="protein sequence ID" value="GBN04496.1"/>
    <property type="molecule type" value="Genomic_DNA"/>
</dbReference>